<evidence type="ECO:0000313" key="5">
    <source>
        <dbReference type="Proteomes" id="UP000030671"/>
    </source>
</evidence>
<dbReference type="InterPro" id="IPR009081">
    <property type="entry name" value="PP-bd_ACP"/>
</dbReference>
<dbReference type="GeneID" id="20668364"/>
<organism evidence="4 5">
    <name type="scientific">Heterobasidion irregulare (strain TC 32-1)</name>
    <dbReference type="NCBI Taxonomy" id="747525"/>
    <lineage>
        <taxon>Eukaryota</taxon>
        <taxon>Fungi</taxon>
        <taxon>Dikarya</taxon>
        <taxon>Basidiomycota</taxon>
        <taxon>Agaricomycotina</taxon>
        <taxon>Agaricomycetes</taxon>
        <taxon>Russulales</taxon>
        <taxon>Bondarzewiaceae</taxon>
        <taxon>Heterobasidion</taxon>
        <taxon>Heterobasidion annosum species complex</taxon>
    </lineage>
</organism>
<dbReference type="InterPro" id="IPR042099">
    <property type="entry name" value="ANL_N_sf"/>
</dbReference>
<keyword evidence="5" id="KW-1185">Reference proteome</keyword>
<keyword evidence="1" id="KW-0596">Phosphopantetheine</keyword>
<protein>
    <submittedName>
        <fullName evidence="4">Tridomain enzyme adenylation-thiolation-dehydrogenase</fullName>
    </submittedName>
</protein>
<dbReference type="PANTHER" id="PTHR43439:SF2">
    <property type="entry name" value="ENZYME, PUTATIVE (JCVI)-RELATED"/>
    <property type="match status" value="1"/>
</dbReference>
<evidence type="ECO:0000313" key="4">
    <source>
        <dbReference type="EMBL" id="ETW79687.1"/>
    </source>
</evidence>
<dbReference type="Gene3D" id="1.10.1200.10">
    <property type="entry name" value="ACP-like"/>
    <property type="match status" value="1"/>
</dbReference>
<reference evidence="4 5" key="1">
    <citation type="journal article" date="2012" name="New Phytol.">
        <title>Insight into trade-off between wood decay and parasitism from the genome of a fungal forest pathogen.</title>
        <authorList>
            <person name="Olson A."/>
            <person name="Aerts A."/>
            <person name="Asiegbu F."/>
            <person name="Belbahri L."/>
            <person name="Bouzid O."/>
            <person name="Broberg A."/>
            <person name="Canback B."/>
            <person name="Coutinho P.M."/>
            <person name="Cullen D."/>
            <person name="Dalman K."/>
            <person name="Deflorio G."/>
            <person name="van Diepen L.T."/>
            <person name="Dunand C."/>
            <person name="Duplessis S."/>
            <person name="Durling M."/>
            <person name="Gonthier P."/>
            <person name="Grimwood J."/>
            <person name="Fossdal C.G."/>
            <person name="Hansson D."/>
            <person name="Henrissat B."/>
            <person name="Hietala A."/>
            <person name="Himmelstrand K."/>
            <person name="Hoffmeister D."/>
            <person name="Hogberg N."/>
            <person name="James T.Y."/>
            <person name="Karlsson M."/>
            <person name="Kohler A."/>
            <person name="Kues U."/>
            <person name="Lee Y.H."/>
            <person name="Lin Y.C."/>
            <person name="Lind M."/>
            <person name="Lindquist E."/>
            <person name="Lombard V."/>
            <person name="Lucas S."/>
            <person name="Lunden K."/>
            <person name="Morin E."/>
            <person name="Murat C."/>
            <person name="Park J."/>
            <person name="Raffaello T."/>
            <person name="Rouze P."/>
            <person name="Salamov A."/>
            <person name="Schmutz J."/>
            <person name="Solheim H."/>
            <person name="Stahlberg J."/>
            <person name="Velez H."/>
            <person name="de Vries R.P."/>
            <person name="Wiebenga A."/>
            <person name="Woodward S."/>
            <person name="Yakovlev I."/>
            <person name="Garbelotto M."/>
            <person name="Martin F."/>
            <person name="Grigoriev I.V."/>
            <person name="Stenlid J."/>
        </authorList>
    </citation>
    <scope>NUCLEOTIDE SEQUENCE [LARGE SCALE GENOMIC DNA]</scope>
    <source>
        <strain evidence="4 5">TC 32-1</strain>
    </source>
</reference>
<evidence type="ECO:0000256" key="2">
    <source>
        <dbReference type="ARBA" id="ARBA00022553"/>
    </source>
</evidence>
<dbReference type="SUPFAM" id="SSF51735">
    <property type="entry name" value="NAD(P)-binding Rossmann-fold domains"/>
    <property type="match status" value="1"/>
</dbReference>
<dbReference type="Pfam" id="PF00501">
    <property type="entry name" value="AMP-binding"/>
    <property type="match status" value="1"/>
</dbReference>
<dbReference type="KEGG" id="hir:HETIRDRAFT_171792"/>
<dbReference type="OrthoDB" id="5673at2759"/>
<dbReference type="Pfam" id="PF23562">
    <property type="entry name" value="AMP-binding_C_3"/>
    <property type="match status" value="1"/>
</dbReference>
<feature type="domain" description="Carrier" evidence="3">
    <location>
        <begin position="770"/>
        <end position="847"/>
    </location>
</feature>
<dbReference type="InterPro" id="IPR020806">
    <property type="entry name" value="PKS_PP-bd"/>
</dbReference>
<dbReference type="InterPro" id="IPR013120">
    <property type="entry name" value="FAR_NAD-bd"/>
</dbReference>
<dbReference type="STRING" id="747525.W4K1K2"/>
<dbReference type="GO" id="GO:0031177">
    <property type="term" value="F:phosphopantetheine binding"/>
    <property type="evidence" value="ECO:0007669"/>
    <property type="project" value="InterPro"/>
</dbReference>
<keyword evidence="2" id="KW-0597">Phosphoprotein</keyword>
<evidence type="ECO:0000259" key="3">
    <source>
        <dbReference type="PROSITE" id="PS50075"/>
    </source>
</evidence>
<dbReference type="PROSITE" id="PS50075">
    <property type="entry name" value="CARRIER"/>
    <property type="match status" value="1"/>
</dbReference>
<dbReference type="Pfam" id="PF07993">
    <property type="entry name" value="NAD_binding_4"/>
    <property type="match status" value="1"/>
</dbReference>
<dbReference type="InterPro" id="IPR051414">
    <property type="entry name" value="Adenylate-forming_Reductase"/>
</dbReference>
<dbReference type="Gene3D" id="3.40.50.720">
    <property type="entry name" value="NAD(P)-binding Rossmann-like Domain"/>
    <property type="match status" value="1"/>
</dbReference>
<dbReference type="SMART" id="SM00823">
    <property type="entry name" value="PKS_PP"/>
    <property type="match status" value="1"/>
</dbReference>
<evidence type="ECO:0000256" key="1">
    <source>
        <dbReference type="ARBA" id="ARBA00022450"/>
    </source>
</evidence>
<dbReference type="EMBL" id="KI925460">
    <property type="protein sequence ID" value="ETW79687.1"/>
    <property type="molecule type" value="Genomic_DNA"/>
</dbReference>
<dbReference type="eggNOG" id="KOG1178">
    <property type="taxonomic scope" value="Eukaryota"/>
</dbReference>
<dbReference type="InterPro" id="IPR000873">
    <property type="entry name" value="AMP-dep_synth/lig_dom"/>
</dbReference>
<dbReference type="SUPFAM" id="SSF56801">
    <property type="entry name" value="Acetyl-CoA synthetase-like"/>
    <property type="match status" value="1"/>
</dbReference>
<dbReference type="PANTHER" id="PTHR43439">
    <property type="entry name" value="PHENYLACETATE-COENZYME A LIGASE"/>
    <property type="match status" value="1"/>
</dbReference>
<name>W4K1K2_HETIT</name>
<dbReference type="Pfam" id="PF00550">
    <property type="entry name" value="PP-binding"/>
    <property type="match status" value="1"/>
</dbReference>
<dbReference type="PROSITE" id="PS00455">
    <property type="entry name" value="AMP_BINDING"/>
    <property type="match status" value="1"/>
</dbReference>
<dbReference type="HOGENOM" id="CLU_002220_2_1_1"/>
<dbReference type="SUPFAM" id="SSF47336">
    <property type="entry name" value="ACP-like"/>
    <property type="match status" value="1"/>
</dbReference>
<dbReference type="InterPro" id="IPR036291">
    <property type="entry name" value="NAD(P)-bd_dom_sf"/>
</dbReference>
<dbReference type="Proteomes" id="UP000030671">
    <property type="component" value="Unassembled WGS sequence"/>
</dbReference>
<dbReference type="InParanoid" id="W4K1K2"/>
<gene>
    <name evidence="4" type="primary">nps7</name>
    <name evidence="4" type="ORF">HETIRDRAFT_171792</name>
</gene>
<dbReference type="InterPro" id="IPR036736">
    <property type="entry name" value="ACP-like_sf"/>
</dbReference>
<dbReference type="Gene3D" id="3.40.50.12780">
    <property type="entry name" value="N-terminal domain of ligase-like"/>
    <property type="match status" value="1"/>
</dbReference>
<accession>W4K1K2</accession>
<dbReference type="RefSeq" id="XP_009548250.1">
    <property type="nucleotide sequence ID" value="XM_009549955.1"/>
</dbReference>
<proteinExistence type="predicted"/>
<sequence>MLAVDSFDASTTSVHFTCPEDVTGLERIILAAQGDLALLRLLSAFFATAISVEHEYLRTEPAHVEPTLDEGVITQTRKAHLVCASRTVCVTTSTVTVPSVERKDLVLDDKTFVSQLFDQSQHTPKYSLLSIGTQVVDGRKVLRKTYTLEAGDFLCTTVEEFPDRDMFVRGNAWLQDMRPRIDGGLAPSLMPNATRFAEAATSEHFFSFTPHSPFLTPTLSTILMKQAADPVIGQKTFATYPNPSRTSFQEPSYVDISYAEFARAVDHEAYELYHQLSPIVTSQQADAAHASPSEAPVIALLGDSGIYFATIVMALLQLNVTVFLLAPSNSEAAIAHLLTTCHVSVLIYEHGHSTVARNATAKCSVPTFVIDAISKASELYTLARSLPPVKLNEIRRHVLHHSPPAIPIIVHSSGSTSYPKPVRWSNKSFLSNGQVLLTAGGWSTFTNRDNRFLCLGPLFHTMGLTIGLAGTICAGTTLVLPLTQLWPPSPADIVRSLRSTKVTTCIIVPLLLEQLVDALETIFAARRIEALDHETGNLMIGSHTRPSSLDDSSWNLLRPFPHTSIIFKPIESSEGNNDSRQGALFQVHMAADDVRLAVGVLKPGAETWNTGDVVQESSPGSGWYRLLYRDDDILVHVSGEKTNPVPMELSCRSHKLIHRIAIIGHRRPVTAAIVQLNEIEAQQHTEEERLLIVREAIQTANQGAPRHSRVVEDMVLILPLYYHKQISSTTKGNCIRPKVLQTFAEEIDALYRSFEGDDVALDDAPQGSVISLAEVQAEVTNILGQIIENPVTPMDPARSLFDMGLDSITTQQLRNRLSKAFGLNLPQQFVYQNFSLEKLCFALHDRLSSCSQTAEAGPTRGEILYEILERQLGALRRSADIVLSSRSISQGMEIPTGQVVAVVGAAGSLGIWQVKALLDRADVRQVLCLVRGASVSAVYDKVQAAFRKAALHDFAHQTEEWRDRQLSQAGVPAVDLDQRLVVLPFDMANPHFEEREYLALASTLTAIIHTGWKMDFNQVVEDFEKDCLAGTVQLLLLAGSVRPKRFYFISSIGVVMESKQTPVLEQLLPWSKDDHISASPHGYSESKFIGEYLVQAASTILHIPCSIARVGQITGDTISGVWKAQEMNPVIIAGSARIGKFPVVPDALLDWTPVDTVASSTVELALGPQAPDTVSVHHIANRSLSTYADMAQHLRAAGVDVVPTSPEEWWAAIKADEGNPCLTIEAYIETAFVQAHADMAKTGGKTLTLDISQTLRLAPNSLVHCPPLDGTLWQKYVRYWRQIGFLQK</sequence>
<dbReference type="InterPro" id="IPR020845">
    <property type="entry name" value="AMP-binding_CS"/>
</dbReference>